<gene>
    <name evidence="1" type="ORF">niasHT_013572</name>
</gene>
<evidence type="ECO:0000313" key="2">
    <source>
        <dbReference type="Proteomes" id="UP001620626"/>
    </source>
</evidence>
<dbReference type="Proteomes" id="UP001620626">
    <property type="component" value="Unassembled WGS sequence"/>
</dbReference>
<reference evidence="1 2" key="1">
    <citation type="submission" date="2024-10" db="EMBL/GenBank/DDBJ databases">
        <authorList>
            <person name="Kim D."/>
        </authorList>
    </citation>
    <scope>NUCLEOTIDE SEQUENCE [LARGE SCALE GENOMIC DNA]</scope>
    <source>
        <strain evidence="1">BH-2024</strain>
    </source>
</reference>
<organism evidence="1 2">
    <name type="scientific">Heterodera trifolii</name>
    <dbReference type="NCBI Taxonomy" id="157864"/>
    <lineage>
        <taxon>Eukaryota</taxon>
        <taxon>Metazoa</taxon>
        <taxon>Ecdysozoa</taxon>
        <taxon>Nematoda</taxon>
        <taxon>Chromadorea</taxon>
        <taxon>Rhabditida</taxon>
        <taxon>Tylenchina</taxon>
        <taxon>Tylenchomorpha</taxon>
        <taxon>Tylenchoidea</taxon>
        <taxon>Heteroderidae</taxon>
        <taxon>Heteroderinae</taxon>
        <taxon>Heterodera</taxon>
    </lineage>
</organism>
<protein>
    <submittedName>
        <fullName evidence="1">Uncharacterized protein</fullName>
    </submittedName>
</protein>
<dbReference type="AlphaFoldDB" id="A0ABD2LE21"/>
<sequence length="117" mass="13402">MEEMISQKRRTTSAQENVFTRSVDQRMIASEGWLLPGRSPIISHWHPLKRASSHGIDKQCMNTEKQITLCRLLTNLFANLFPSPQVFRIERPKVGDEKAVNLREQSEVRTIKSPGGE</sequence>
<dbReference type="EMBL" id="JBICBT010000446">
    <property type="protein sequence ID" value="KAL3113462.1"/>
    <property type="molecule type" value="Genomic_DNA"/>
</dbReference>
<comment type="caution">
    <text evidence="1">The sequence shown here is derived from an EMBL/GenBank/DDBJ whole genome shotgun (WGS) entry which is preliminary data.</text>
</comment>
<proteinExistence type="predicted"/>
<accession>A0ABD2LE21</accession>
<keyword evidence="2" id="KW-1185">Reference proteome</keyword>
<evidence type="ECO:0000313" key="1">
    <source>
        <dbReference type="EMBL" id="KAL3113462.1"/>
    </source>
</evidence>
<name>A0ABD2LE21_9BILA</name>